<dbReference type="RefSeq" id="WP_014403586.1">
    <property type="nucleotide sequence ID" value="NC_017033.1"/>
</dbReference>
<dbReference type="AlphaFoldDB" id="H8L4M8"/>
<evidence type="ECO:0000313" key="2">
    <source>
        <dbReference type="Proteomes" id="UP000005234"/>
    </source>
</evidence>
<dbReference type="KEGG" id="fau:Fraau_2201"/>
<dbReference type="SMART" id="SM00671">
    <property type="entry name" value="SEL1"/>
    <property type="match status" value="4"/>
</dbReference>
<protein>
    <submittedName>
        <fullName evidence="1">Sel1 repeat protein</fullName>
    </submittedName>
</protein>
<dbReference type="eggNOG" id="COG0790">
    <property type="taxonomic scope" value="Bacteria"/>
</dbReference>
<proteinExistence type="predicted"/>
<name>H8L4M8_FRAAD</name>
<dbReference type="Proteomes" id="UP000005234">
    <property type="component" value="Chromosome"/>
</dbReference>
<dbReference type="Gene3D" id="1.25.40.10">
    <property type="entry name" value="Tetratricopeptide repeat domain"/>
    <property type="match status" value="1"/>
</dbReference>
<dbReference type="EMBL" id="CP003350">
    <property type="protein sequence ID" value="AFC86583.1"/>
    <property type="molecule type" value="Genomic_DNA"/>
</dbReference>
<dbReference type="InterPro" id="IPR006597">
    <property type="entry name" value="Sel1-like"/>
</dbReference>
<sequence>MAEAAEKAPNIGAPDFDPRHVESLLSTSPTAAAAYLQAHAKRGEPAAQTLLAQLCLDGHGLPRSAEEARYWFARAAHEGQPMAMNMLGRCHENGWGGPVDNLLAAIWFKRAAEAGLDWGLYNYAHCLAHGRGVPRDPPAALATFARAVELGHGRAMHFLGQYYEHGWVVPMDRARAFDLYRRAAATGDYRGLASWASVLVEQGRPEDALPLLQKALDQAPKAYRAELLRQLQGSGEPRLQALARQTVSGMENPARS</sequence>
<gene>
    <name evidence="1" type="ordered locus">Fraau_2201</name>
</gene>
<dbReference type="SUPFAM" id="SSF81901">
    <property type="entry name" value="HCP-like"/>
    <property type="match status" value="1"/>
</dbReference>
<accession>H8L4M8</accession>
<dbReference type="Pfam" id="PF08238">
    <property type="entry name" value="Sel1"/>
    <property type="match status" value="4"/>
</dbReference>
<dbReference type="HOGENOM" id="CLU_000288_36_4_6"/>
<organism evidence="1 2">
    <name type="scientific">Frateuria aurantia (strain ATCC 33424 / DSM 6220 / KCTC 2777 / LMG 1558 / NBRC 3245 / NCIMB 13370)</name>
    <name type="common">Acetobacter aurantius</name>
    <dbReference type="NCBI Taxonomy" id="767434"/>
    <lineage>
        <taxon>Bacteria</taxon>
        <taxon>Pseudomonadati</taxon>
        <taxon>Pseudomonadota</taxon>
        <taxon>Gammaproteobacteria</taxon>
        <taxon>Lysobacterales</taxon>
        <taxon>Rhodanobacteraceae</taxon>
        <taxon>Frateuria</taxon>
    </lineage>
</organism>
<dbReference type="STRING" id="767434.Fraau_2201"/>
<reference evidence="1" key="1">
    <citation type="submission" date="2012-02" db="EMBL/GenBank/DDBJ databases">
        <title>The complete genome of Frateuria aurantia DSM 6220.</title>
        <authorList>
            <consortium name="US DOE Joint Genome Institute (JGI-PGF)"/>
            <person name="Lucas S."/>
            <person name="Copeland A."/>
            <person name="Lapidus A."/>
            <person name="Glavina del Rio T."/>
            <person name="Dalin E."/>
            <person name="Tice H."/>
            <person name="Bruce D."/>
            <person name="Goodwin L."/>
            <person name="Pitluck S."/>
            <person name="Peters L."/>
            <person name="Ovchinnikova G."/>
            <person name="Teshima H."/>
            <person name="Kyrpides N."/>
            <person name="Mavromatis K."/>
            <person name="Ivanova N."/>
            <person name="Brettin T."/>
            <person name="Detter J.C."/>
            <person name="Han C."/>
            <person name="Larimer F."/>
            <person name="Land M."/>
            <person name="Hauser L."/>
            <person name="Markowitz V."/>
            <person name="Cheng J.-F."/>
            <person name="Hugenholtz P."/>
            <person name="Woyke T."/>
            <person name="Wu D."/>
            <person name="Brambilla E."/>
            <person name="Klenk H.-P."/>
            <person name="Eisen J.A."/>
        </authorList>
    </citation>
    <scope>NUCLEOTIDE SEQUENCE</scope>
    <source>
        <strain evidence="1">DSM 6220</strain>
    </source>
</reference>
<dbReference type="InterPro" id="IPR050767">
    <property type="entry name" value="Sel1_AlgK"/>
</dbReference>
<dbReference type="PANTHER" id="PTHR11102:SF160">
    <property type="entry name" value="ERAD-ASSOCIATED E3 UBIQUITIN-PROTEIN LIGASE COMPONENT HRD3"/>
    <property type="match status" value="1"/>
</dbReference>
<dbReference type="PANTHER" id="PTHR11102">
    <property type="entry name" value="SEL-1-LIKE PROTEIN"/>
    <property type="match status" value="1"/>
</dbReference>
<evidence type="ECO:0000313" key="1">
    <source>
        <dbReference type="EMBL" id="AFC86583.1"/>
    </source>
</evidence>
<dbReference type="InterPro" id="IPR011990">
    <property type="entry name" value="TPR-like_helical_dom_sf"/>
</dbReference>
<keyword evidence="2" id="KW-1185">Reference proteome</keyword>